<evidence type="ECO:0000313" key="3">
    <source>
        <dbReference type="EMBL" id="KAF0685663.1"/>
    </source>
</evidence>
<feature type="compositionally biased region" description="Polar residues" evidence="2">
    <location>
        <begin position="249"/>
        <end position="263"/>
    </location>
</feature>
<name>A0A485LKE7_9STRA</name>
<organism evidence="4 5">
    <name type="scientific">Aphanomyces stellatus</name>
    <dbReference type="NCBI Taxonomy" id="120398"/>
    <lineage>
        <taxon>Eukaryota</taxon>
        <taxon>Sar</taxon>
        <taxon>Stramenopiles</taxon>
        <taxon>Oomycota</taxon>
        <taxon>Saprolegniomycetes</taxon>
        <taxon>Saprolegniales</taxon>
        <taxon>Verrucalvaceae</taxon>
        <taxon>Aphanomyces</taxon>
    </lineage>
</organism>
<accession>A0A485LKE7</accession>
<dbReference type="EMBL" id="CAADRA010007088">
    <property type="protein sequence ID" value="VFT99159.1"/>
    <property type="molecule type" value="Genomic_DNA"/>
</dbReference>
<sequence length="282" mass="31684">MFDESHGDRCDMNWCTSGKGRVQALRRRRPNMPSMPRRLEPKVCECCDEIVITFVFASDQGDGEKLDGSEGKTSLQASESSRTLCYFMQKLEVIWEEMLADPSSCLVEEHKGYQQQHGERYLQMKSYTEKLEEELQEFKNKVSTLTTSNDDLREAYKDKSRKCRNWEKMVKALKSQNQPPGQRVMSAQPSGRLPLTNASPKFANTIASHSKPVARPSYASSTSTQRPVFGLPPQINTSSSRFAPGPPSMETSGFRSSGGSVNMPTPMPHSGHNTRASKKRYA</sequence>
<evidence type="ECO:0000313" key="5">
    <source>
        <dbReference type="Proteomes" id="UP000332933"/>
    </source>
</evidence>
<dbReference type="EMBL" id="VJMH01007062">
    <property type="protein sequence ID" value="KAF0685663.1"/>
    <property type="molecule type" value="Genomic_DNA"/>
</dbReference>
<gene>
    <name evidence="4" type="primary">Aste57867_22499</name>
    <name evidence="3" type="ORF">As57867_022429</name>
    <name evidence="4" type="ORF">ASTE57867_22499</name>
</gene>
<evidence type="ECO:0000256" key="1">
    <source>
        <dbReference type="SAM" id="Coils"/>
    </source>
</evidence>
<reference evidence="4 5" key="1">
    <citation type="submission" date="2019-03" db="EMBL/GenBank/DDBJ databases">
        <authorList>
            <person name="Gaulin E."/>
            <person name="Dumas B."/>
        </authorList>
    </citation>
    <scope>NUCLEOTIDE SEQUENCE [LARGE SCALE GENOMIC DNA]</scope>
    <source>
        <strain evidence="4">CBS 568.67</strain>
    </source>
</reference>
<dbReference type="AlphaFoldDB" id="A0A485LKE7"/>
<protein>
    <submittedName>
        <fullName evidence="4">Aste57867_22499 protein</fullName>
    </submittedName>
</protein>
<evidence type="ECO:0000256" key="2">
    <source>
        <dbReference type="SAM" id="MobiDB-lite"/>
    </source>
</evidence>
<feature type="region of interest" description="Disordered" evidence="2">
    <location>
        <begin position="209"/>
        <end position="282"/>
    </location>
</feature>
<keyword evidence="5" id="KW-1185">Reference proteome</keyword>
<reference evidence="3" key="2">
    <citation type="submission" date="2019-06" db="EMBL/GenBank/DDBJ databases">
        <title>Genomics analysis of Aphanomyces spp. identifies a new class of oomycete effector associated with host adaptation.</title>
        <authorList>
            <person name="Gaulin E."/>
        </authorList>
    </citation>
    <scope>NUCLEOTIDE SEQUENCE</scope>
    <source>
        <strain evidence="3">CBS 578.67</strain>
    </source>
</reference>
<keyword evidence="1" id="KW-0175">Coiled coil</keyword>
<feature type="coiled-coil region" evidence="1">
    <location>
        <begin position="121"/>
        <end position="176"/>
    </location>
</feature>
<dbReference type="OrthoDB" id="77709at2759"/>
<proteinExistence type="predicted"/>
<evidence type="ECO:0000313" key="4">
    <source>
        <dbReference type="EMBL" id="VFT99159.1"/>
    </source>
</evidence>
<dbReference type="Proteomes" id="UP000332933">
    <property type="component" value="Unassembled WGS sequence"/>
</dbReference>